<dbReference type="Pfam" id="PF12657">
    <property type="entry name" value="TFIIIC_delta"/>
    <property type="match status" value="1"/>
</dbReference>
<feature type="repeat" description="WD" evidence="1">
    <location>
        <begin position="384"/>
        <end position="415"/>
    </location>
</feature>
<feature type="domain" description="Transcription factor IIIC 90kDa subunit N-terminal" evidence="2">
    <location>
        <begin position="72"/>
        <end position="483"/>
    </location>
</feature>
<gene>
    <name evidence="3" type="ORF">ZOSMA_148G00120</name>
</gene>
<protein>
    <recommendedName>
        <fullName evidence="2">Transcription factor IIIC 90kDa subunit N-terminal domain-containing protein</fullName>
    </recommendedName>
</protein>
<dbReference type="Gene3D" id="2.130.10.10">
    <property type="entry name" value="YVTN repeat-like/Quinoprotein amine dehydrogenase"/>
    <property type="match status" value="2"/>
</dbReference>
<evidence type="ECO:0000313" key="3">
    <source>
        <dbReference type="EMBL" id="KMZ73464.1"/>
    </source>
</evidence>
<sequence length="825" mass="92276">MISKIQPFALSASPRYPNSIAWSEENLLAVSNGHMITILNPSLISGPRGFIILRPDKPFPLGLDQIQACGTPLPRARSISWSPSGLAPNSGCLLSVCSAKGSVKIYCFPRSNLCAEWTEVVDISDMLCHFFSNTNFSFLSTNFFHDSGISENVTKDDNQKFKSGITSTKTIKNEARSIKRRKVNESFPQHASREYASRSALVESHYCAWSPIVHSFSGCSLDHTNKLPNKCAILAVGSKSGHIFFFRVDMPKSCNIEDGNSVKAVLVGTLSAHNSWITAISWSLSKSDSSNPHLNLATGCSDGSVKLWVGAISGLAGSFEVNNACFSLLKELVPVNSVPVSTISMVVPAIALDKIILAVGNGSGCLESWVCHASSRKFESSGICRAHDSVVTGLEWTFNGDFLYSSGQEGSLRIWALCGRLLRESSFPNSTPKIKPPNNVIELSDHCYGLALSPGNLMLTFVHDFDSEKLNPMYQARNQKAGIHFLWMGGRFEVSSDKTNLDRNMYGLSNFLDKELMRWQSDILSSLKKYEDADNDLVLWDILLVLSSFKKLSPKFAEHVLCEWLSSWFPNLPSKSSIKNILYHAESLLSILTTRKLHLLSIMSRRLMLAEVLPDRWSGLVYDYVEDCQNDELSLWKNLLAEIEKELCKRLLSFFLKVNIYFASHPFANWVPFSTIHMEQWANMAATSDRLKLLITESRGISCRDKDDDEKLNETCSICSSSVPFEFPEYGFCRNTKNMHKLTRCSVSMKLCRVTKFLWFCMCCHRYSEISVPVSFFTMLTSPLEANFMVLDSDLILDCSKPMCPFCGVFLSRHQSEFHLSISPV</sequence>
<keyword evidence="1" id="KW-0853">WD repeat</keyword>
<evidence type="ECO:0000313" key="4">
    <source>
        <dbReference type="Proteomes" id="UP000036987"/>
    </source>
</evidence>
<dbReference type="SUPFAM" id="SSF101908">
    <property type="entry name" value="Putative isomerase YbhE"/>
    <property type="match status" value="1"/>
</dbReference>
<dbReference type="AlphaFoldDB" id="A0A0K9PX09"/>
<dbReference type="OMA" id="LFEPCIM"/>
<keyword evidence="4" id="KW-1185">Reference proteome</keyword>
<dbReference type="OrthoDB" id="6021743at2759"/>
<dbReference type="Proteomes" id="UP000036987">
    <property type="component" value="Unassembled WGS sequence"/>
</dbReference>
<dbReference type="PROSITE" id="PS50082">
    <property type="entry name" value="WD_REPEATS_2"/>
    <property type="match status" value="1"/>
</dbReference>
<dbReference type="InterPro" id="IPR015943">
    <property type="entry name" value="WD40/YVTN_repeat-like_dom_sf"/>
</dbReference>
<dbReference type="InterPro" id="IPR044230">
    <property type="entry name" value="GTF3C4"/>
</dbReference>
<dbReference type="PROSITE" id="PS50294">
    <property type="entry name" value="WD_REPEATS_REGION"/>
    <property type="match status" value="1"/>
</dbReference>
<reference evidence="4" key="1">
    <citation type="journal article" date="2016" name="Nature">
        <title>The genome of the seagrass Zostera marina reveals angiosperm adaptation to the sea.</title>
        <authorList>
            <person name="Olsen J.L."/>
            <person name="Rouze P."/>
            <person name="Verhelst B."/>
            <person name="Lin Y.-C."/>
            <person name="Bayer T."/>
            <person name="Collen J."/>
            <person name="Dattolo E."/>
            <person name="De Paoli E."/>
            <person name="Dittami S."/>
            <person name="Maumus F."/>
            <person name="Michel G."/>
            <person name="Kersting A."/>
            <person name="Lauritano C."/>
            <person name="Lohaus R."/>
            <person name="Toepel M."/>
            <person name="Tonon T."/>
            <person name="Vanneste K."/>
            <person name="Amirebrahimi M."/>
            <person name="Brakel J."/>
            <person name="Bostroem C."/>
            <person name="Chovatia M."/>
            <person name="Grimwood J."/>
            <person name="Jenkins J.W."/>
            <person name="Jueterbock A."/>
            <person name="Mraz A."/>
            <person name="Stam W.T."/>
            <person name="Tice H."/>
            <person name="Bornberg-Bauer E."/>
            <person name="Green P.J."/>
            <person name="Pearson G.A."/>
            <person name="Procaccini G."/>
            <person name="Duarte C.M."/>
            <person name="Schmutz J."/>
            <person name="Reusch T.B.H."/>
            <person name="Van de Peer Y."/>
        </authorList>
    </citation>
    <scope>NUCLEOTIDE SEQUENCE [LARGE SCALE GENOMIC DNA]</scope>
    <source>
        <strain evidence="4">cv. Finnish</strain>
    </source>
</reference>
<evidence type="ECO:0000256" key="1">
    <source>
        <dbReference type="PROSITE-ProRule" id="PRU00221"/>
    </source>
</evidence>
<comment type="caution">
    <text evidence="3">The sequence shown here is derived from an EMBL/GenBank/DDBJ whole genome shotgun (WGS) entry which is preliminary data.</text>
</comment>
<accession>A0A0K9PX09</accession>
<dbReference type="EMBL" id="LFYR01000580">
    <property type="protein sequence ID" value="KMZ73464.1"/>
    <property type="molecule type" value="Genomic_DNA"/>
</dbReference>
<organism evidence="3 4">
    <name type="scientific">Zostera marina</name>
    <name type="common">Eelgrass</name>
    <dbReference type="NCBI Taxonomy" id="29655"/>
    <lineage>
        <taxon>Eukaryota</taxon>
        <taxon>Viridiplantae</taxon>
        <taxon>Streptophyta</taxon>
        <taxon>Embryophyta</taxon>
        <taxon>Tracheophyta</taxon>
        <taxon>Spermatophyta</taxon>
        <taxon>Magnoliopsida</taxon>
        <taxon>Liliopsida</taxon>
        <taxon>Zosteraceae</taxon>
        <taxon>Zostera</taxon>
    </lineage>
</organism>
<dbReference type="InterPro" id="IPR001680">
    <property type="entry name" value="WD40_rpt"/>
</dbReference>
<proteinExistence type="predicted"/>
<dbReference type="GO" id="GO:0000127">
    <property type="term" value="C:transcription factor TFIIIC complex"/>
    <property type="evidence" value="ECO:0000318"/>
    <property type="project" value="GO_Central"/>
</dbReference>
<dbReference type="GO" id="GO:0006384">
    <property type="term" value="P:transcription initiation at RNA polymerase III promoter"/>
    <property type="evidence" value="ECO:0007669"/>
    <property type="project" value="InterPro"/>
</dbReference>
<dbReference type="PANTHER" id="PTHR15496">
    <property type="entry name" value="GENERAL TRANSCRIPTION FACTOR 3C POLYPEPTIDE 4 FAMILY"/>
    <property type="match status" value="1"/>
</dbReference>
<dbReference type="STRING" id="29655.A0A0K9PX09"/>
<dbReference type="SUPFAM" id="SSF50978">
    <property type="entry name" value="WD40 repeat-like"/>
    <property type="match status" value="1"/>
</dbReference>
<dbReference type="SMART" id="SM00320">
    <property type="entry name" value="WD40"/>
    <property type="match status" value="3"/>
</dbReference>
<dbReference type="InterPro" id="IPR036322">
    <property type="entry name" value="WD40_repeat_dom_sf"/>
</dbReference>
<dbReference type="GO" id="GO:0004402">
    <property type="term" value="F:histone acetyltransferase activity"/>
    <property type="evidence" value="ECO:0007669"/>
    <property type="project" value="InterPro"/>
</dbReference>
<dbReference type="PANTHER" id="PTHR15496:SF2">
    <property type="entry name" value="GENERAL TRANSCRIPTION FACTOR 3C POLYPEPTIDE 4"/>
    <property type="match status" value="1"/>
</dbReference>
<evidence type="ECO:0000259" key="2">
    <source>
        <dbReference type="Pfam" id="PF12657"/>
    </source>
</evidence>
<name>A0A0K9PX09_ZOSMR</name>
<dbReference type="InterPro" id="IPR024761">
    <property type="entry name" value="TFIIIC_delta_N"/>
</dbReference>